<dbReference type="KEGG" id="cid:P73_0629"/>
<gene>
    <name evidence="2" type="ORF">P73_0629</name>
</gene>
<keyword evidence="3" id="KW-1185">Reference proteome</keyword>
<dbReference type="AlphaFoldDB" id="A0A0B5DQE9"/>
<dbReference type="Gene3D" id="2.30.30.40">
    <property type="entry name" value="SH3 Domains"/>
    <property type="match status" value="1"/>
</dbReference>
<feature type="domain" description="SH3b" evidence="1">
    <location>
        <begin position="144"/>
        <end position="209"/>
    </location>
</feature>
<dbReference type="STRING" id="1208324.P73_0629"/>
<protein>
    <submittedName>
        <fullName evidence="2">SH3 type 3 domain-containing protein</fullName>
    </submittedName>
</protein>
<reference evidence="2 3" key="1">
    <citation type="journal article" date="2014" name="Int. J. Syst. Evol. Microbiol.">
        <title>Celeribacter indicus sp. nov., a polycyclic aromatic hydrocarbon-degrading bacterium from deep-sea sediment and reclassification of Huaishuia halophila as Celeribacter halophilus comb. nov.</title>
        <authorList>
            <person name="Lai Q."/>
            <person name="Cao J."/>
            <person name="Yuan J."/>
            <person name="Li F."/>
            <person name="Shao Z."/>
        </authorList>
    </citation>
    <scope>NUCLEOTIDE SEQUENCE [LARGE SCALE GENOMIC DNA]</scope>
    <source>
        <strain evidence="2">P73</strain>
    </source>
</reference>
<name>A0A0B5DQE9_9RHOB</name>
<dbReference type="HOGENOM" id="CLU_1453371_0_0_5"/>
<dbReference type="OrthoDB" id="7857759at2"/>
<dbReference type="RefSeq" id="WP_052453015.1">
    <property type="nucleotide sequence ID" value="NZ_CP004393.1"/>
</dbReference>
<organism evidence="2 3">
    <name type="scientific">Celeribacter indicus</name>
    <dbReference type="NCBI Taxonomy" id="1208324"/>
    <lineage>
        <taxon>Bacteria</taxon>
        <taxon>Pseudomonadati</taxon>
        <taxon>Pseudomonadota</taxon>
        <taxon>Alphaproteobacteria</taxon>
        <taxon>Rhodobacterales</taxon>
        <taxon>Roseobacteraceae</taxon>
        <taxon>Celeribacter</taxon>
    </lineage>
</organism>
<evidence type="ECO:0000313" key="2">
    <source>
        <dbReference type="EMBL" id="AJE45344.1"/>
    </source>
</evidence>
<evidence type="ECO:0000259" key="1">
    <source>
        <dbReference type="PROSITE" id="PS51781"/>
    </source>
</evidence>
<accession>A0A0B5DQE9</accession>
<dbReference type="EMBL" id="CP004393">
    <property type="protein sequence ID" value="AJE45344.1"/>
    <property type="molecule type" value="Genomic_DNA"/>
</dbReference>
<dbReference type="InterPro" id="IPR003646">
    <property type="entry name" value="SH3-like_bac-type"/>
</dbReference>
<evidence type="ECO:0000313" key="3">
    <source>
        <dbReference type="Proteomes" id="UP000031521"/>
    </source>
</evidence>
<proteinExistence type="predicted"/>
<dbReference type="PROSITE" id="PS51781">
    <property type="entry name" value="SH3B"/>
    <property type="match status" value="1"/>
</dbReference>
<dbReference type="SMART" id="SM00287">
    <property type="entry name" value="SH3b"/>
    <property type="match status" value="1"/>
</dbReference>
<dbReference type="Pfam" id="PF08239">
    <property type="entry name" value="SH3_3"/>
    <property type="match status" value="1"/>
</dbReference>
<sequence>MLRLTALTLAGLYAAFTICGSDLSPEEQAAWDARKTGRTSVVATLGDTLKTAFAGQSLRQGDYVPTLAEMRVQKEPAPDRVNDAPAPDGLVQMASYDGARPAVAQTAAGPVPVTPATATTHVSDPEKLAALVKPDAADRKKAAEDLREVTASRVNVRSGPSTANPVLDQVVRTDIVQVVEDTGTGWVKIRIEGDGIEGYMAARFLTDYGE</sequence>
<dbReference type="Proteomes" id="UP000031521">
    <property type="component" value="Chromosome"/>
</dbReference>